<dbReference type="EMBL" id="CP137579">
    <property type="protein sequence ID" value="WOX30568.1"/>
    <property type="molecule type" value="Genomic_DNA"/>
</dbReference>
<name>A0A8I2HB08_9GAMM</name>
<evidence type="ECO:0000313" key="3">
    <source>
        <dbReference type="Proteomes" id="UP000646877"/>
    </source>
</evidence>
<dbReference type="Proteomes" id="UP001304419">
    <property type="component" value="Chromosome 2"/>
</dbReference>
<dbReference type="RefSeq" id="WP_130127513.1">
    <property type="nucleotide sequence ID" value="NZ_CBCSDF010000036.1"/>
</dbReference>
<evidence type="ECO:0000313" key="1">
    <source>
        <dbReference type="EMBL" id="NLR24374.1"/>
    </source>
</evidence>
<protein>
    <submittedName>
        <fullName evidence="1">Group-specific protein</fullName>
    </submittedName>
</protein>
<keyword evidence="4" id="KW-1185">Reference proteome</keyword>
<evidence type="ECO:0000313" key="2">
    <source>
        <dbReference type="EMBL" id="WOX30568.1"/>
    </source>
</evidence>
<reference evidence="1" key="1">
    <citation type="submission" date="2019-10" db="EMBL/GenBank/DDBJ databases">
        <authorList>
            <person name="Paulsen S."/>
        </authorList>
    </citation>
    <scope>NUCLEOTIDE SEQUENCE</scope>
    <source>
        <strain evidence="1">LMG 19692</strain>
    </source>
</reference>
<dbReference type="AlphaFoldDB" id="A0A8I2HB08"/>
<reference evidence="2 4" key="2">
    <citation type="submission" date="2023-10" db="EMBL/GenBank/DDBJ databases">
        <title>To unveil natural product biosynthetic capacity in Pseudoalteromonas.</title>
        <authorList>
            <person name="Wang J."/>
        </authorList>
    </citation>
    <scope>NUCLEOTIDE SEQUENCE [LARGE SCALE GENOMIC DNA]</scope>
    <source>
        <strain evidence="2 4">DSM 15914</strain>
    </source>
</reference>
<organism evidence="1 3">
    <name type="scientific">Pseudoalteromonas maricaloris</name>
    <dbReference type="NCBI Taxonomy" id="184924"/>
    <lineage>
        <taxon>Bacteria</taxon>
        <taxon>Pseudomonadati</taxon>
        <taxon>Pseudomonadota</taxon>
        <taxon>Gammaproteobacteria</taxon>
        <taxon>Alteromonadales</taxon>
        <taxon>Pseudoalteromonadaceae</taxon>
        <taxon>Pseudoalteromonas</taxon>
    </lineage>
</organism>
<gene>
    <name evidence="1" type="ORF">F9Y85_24330</name>
    <name evidence="2" type="ORF">R5H13_22040</name>
</gene>
<evidence type="ECO:0000313" key="4">
    <source>
        <dbReference type="Proteomes" id="UP001304419"/>
    </source>
</evidence>
<dbReference type="EMBL" id="WEIA01000033">
    <property type="protein sequence ID" value="NLR24374.1"/>
    <property type="molecule type" value="Genomic_DNA"/>
</dbReference>
<proteinExistence type="predicted"/>
<accession>A0A8I2HB08</accession>
<sequence>MINEVVIVVIRYQSKIRWFKGERELWILDLVKLRDAFIENGYQVPELNDSDRFGLHILDENNVETFLDKIQGNEISCSELSKRLASRFPSARSWWDVADLFPIMFIDFDAKSVAAFYHEGVQMEKYIPQHWNGEFIDFANEYPENIFPDDDKFWVKGDSDLLKVLNERARKQ</sequence>
<dbReference type="Proteomes" id="UP000646877">
    <property type="component" value="Unassembled WGS sequence"/>
</dbReference>